<dbReference type="AlphaFoldDB" id="A0A5S9F5Y2"/>
<protein>
    <recommendedName>
        <fullName evidence="3">DUF5050 domain-containing protein</fullName>
    </recommendedName>
</protein>
<sequence length="432" mass="49122">MKKLILITFAVVVNSLFALQYEIEIFNNDMSLEVISADKQAKQLAHRLLKKELRARKIKEYTVTEEGETNRGYAISLYLLRKSFEQQKMVVESNDNLITISVTAYDAEKLAQKLLRRKANGSSFGEYEVISQSNSANTYTLTAQLSSRIPYASSTRSSLKMYWTEGASIFEDTILFQANINGKSLQKIGKVDGEEYIKFDIDAVDQKIYLGETSLHTPGTIKKANMDLSNIETVMSLDTEIHQLAVDHASNSIFFTAGDAGGQRYLYKSDLNGNNIEVWDHLGEVDGSLRIDAKNQHIYWAFHDTITRVNTDGSGKEIVYVDNSGTEVTVIHDFVVDSENQKLYFVSFEVPSDPAKYWVTSIRGLDMNTQQVTTVWEEEETELFYCELDETRQVLYFTSSTDELDYIKSINIDGSDLRIVLERDSIAEFKIR</sequence>
<dbReference type="PANTHER" id="PTHR46513">
    <property type="entry name" value="VITELLOGENIN RECEPTOR-LIKE PROTEIN-RELATED-RELATED"/>
    <property type="match status" value="1"/>
</dbReference>
<dbReference type="Proteomes" id="UP000326354">
    <property type="component" value="Chromosome"/>
</dbReference>
<accession>A0A5S9F5Y2</accession>
<gene>
    <name evidence="1" type="ORF">UABAM_04130</name>
</gene>
<dbReference type="OrthoDB" id="1116290at2"/>
<dbReference type="InterPro" id="IPR011042">
    <property type="entry name" value="6-blade_b-propeller_TolB-like"/>
</dbReference>
<dbReference type="KEGG" id="uam:UABAM_04130"/>
<dbReference type="InterPro" id="IPR050778">
    <property type="entry name" value="Cueball_EGF_LRP_Nidogen"/>
</dbReference>
<dbReference type="Gene3D" id="2.120.10.30">
    <property type="entry name" value="TolB, C-terminal domain"/>
    <property type="match status" value="1"/>
</dbReference>
<organism evidence="1 2">
    <name type="scientific">Uabimicrobium amorphum</name>
    <dbReference type="NCBI Taxonomy" id="2596890"/>
    <lineage>
        <taxon>Bacteria</taxon>
        <taxon>Pseudomonadati</taxon>
        <taxon>Planctomycetota</taxon>
        <taxon>Candidatus Uabimicrobiia</taxon>
        <taxon>Candidatus Uabimicrobiales</taxon>
        <taxon>Candidatus Uabimicrobiaceae</taxon>
        <taxon>Candidatus Uabimicrobium</taxon>
    </lineage>
</organism>
<evidence type="ECO:0000313" key="2">
    <source>
        <dbReference type="Proteomes" id="UP000326354"/>
    </source>
</evidence>
<dbReference type="RefSeq" id="WP_151969842.1">
    <property type="nucleotide sequence ID" value="NZ_AP019860.1"/>
</dbReference>
<evidence type="ECO:0008006" key="3">
    <source>
        <dbReference type="Google" id="ProtNLM"/>
    </source>
</evidence>
<name>A0A5S9F5Y2_UABAM</name>
<evidence type="ECO:0000313" key="1">
    <source>
        <dbReference type="EMBL" id="BBM85752.1"/>
    </source>
</evidence>
<reference evidence="1 2" key="1">
    <citation type="submission" date="2019-08" db="EMBL/GenBank/DDBJ databases">
        <title>Complete genome sequence of Candidatus Uab amorphum.</title>
        <authorList>
            <person name="Shiratori T."/>
            <person name="Suzuki S."/>
            <person name="Kakizawa Y."/>
            <person name="Ishida K."/>
        </authorList>
    </citation>
    <scope>NUCLEOTIDE SEQUENCE [LARGE SCALE GENOMIC DNA]</scope>
    <source>
        <strain evidence="1 2">SRT547</strain>
    </source>
</reference>
<keyword evidence="2" id="KW-1185">Reference proteome</keyword>
<proteinExistence type="predicted"/>
<dbReference type="SUPFAM" id="SSF63825">
    <property type="entry name" value="YWTD domain"/>
    <property type="match status" value="1"/>
</dbReference>
<dbReference type="EMBL" id="AP019860">
    <property type="protein sequence ID" value="BBM85752.1"/>
    <property type="molecule type" value="Genomic_DNA"/>
</dbReference>